<name>A0A7R9B006_TIMSH</name>
<protein>
    <recommendedName>
        <fullName evidence="4">Spondin-like TSP1 domain-containing protein</fullName>
    </recommendedName>
</protein>
<dbReference type="PROSITE" id="PS50092">
    <property type="entry name" value="TSP1"/>
    <property type="match status" value="3"/>
</dbReference>
<evidence type="ECO:0000256" key="3">
    <source>
        <dbReference type="ARBA" id="ARBA00023180"/>
    </source>
</evidence>
<dbReference type="FunFam" id="2.20.100.10:FF:000019">
    <property type="entry name" value="Thrombospondin type 1 domain containing 7A"/>
    <property type="match status" value="1"/>
</dbReference>
<dbReference type="SMART" id="SM00209">
    <property type="entry name" value="TSP1"/>
    <property type="match status" value="4"/>
</dbReference>
<organism evidence="5">
    <name type="scientific">Timema shepardi</name>
    <name type="common">Walking stick</name>
    <dbReference type="NCBI Taxonomy" id="629360"/>
    <lineage>
        <taxon>Eukaryota</taxon>
        <taxon>Metazoa</taxon>
        <taxon>Ecdysozoa</taxon>
        <taxon>Arthropoda</taxon>
        <taxon>Hexapoda</taxon>
        <taxon>Insecta</taxon>
        <taxon>Pterygota</taxon>
        <taxon>Neoptera</taxon>
        <taxon>Polyneoptera</taxon>
        <taxon>Phasmatodea</taxon>
        <taxon>Timematodea</taxon>
        <taxon>Timematoidea</taxon>
        <taxon>Timematidae</taxon>
        <taxon>Timema</taxon>
    </lineage>
</organism>
<gene>
    <name evidence="5" type="ORF">TSIB3V08_LOCUS7673</name>
</gene>
<dbReference type="Pfam" id="PF19030">
    <property type="entry name" value="TSP1_ADAMTS"/>
    <property type="match status" value="1"/>
</dbReference>
<dbReference type="SUPFAM" id="SSF82895">
    <property type="entry name" value="TSP-1 type 1 repeat"/>
    <property type="match status" value="3"/>
</dbReference>
<dbReference type="InterPro" id="IPR051418">
    <property type="entry name" value="Spondin/Thrombospondin_T1"/>
</dbReference>
<evidence type="ECO:0000259" key="4">
    <source>
        <dbReference type="Pfam" id="PF19028"/>
    </source>
</evidence>
<dbReference type="PANTHER" id="PTHR11311">
    <property type="entry name" value="SPONDIN"/>
    <property type="match status" value="1"/>
</dbReference>
<dbReference type="FunFam" id="2.20.100.10:FF:000014">
    <property type="entry name" value="Thrombospondin type 1 domain containing 7A"/>
    <property type="match status" value="1"/>
</dbReference>
<dbReference type="Gene3D" id="2.20.100.10">
    <property type="entry name" value="Thrombospondin type-1 (TSP1) repeat"/>
    <property type="match status" value="4"/>
</dbReference>
<dbReference type="InterPro" id="IPR036383">
    <property type="entry name" value="TSP1_rpt_sf"/>
</dbReference>
<dbReference type="EMBL" id="OC003696">
    <property type="protein sequence ID" value="CAD7263599.1"/>
    <property type="molecule type" value="Genomic_DNA"/>
</dbReference>
<dbReference type="InterPro" id="IPR000884">
    <property type="entry name" value="TSP1_rpt"/>
</dbReference>
<dbReference type="GO" id="GO:0031012">
    <property type="term" value="C:extracellular matrix"/>
    <property type="evidence" value="ECO:0007669"/>
    <property type="project" value="TreeGrafter"/>
</dbReference>
<dbReference type="Pfam" id="PF19028">
    <property type="entry name" value="TSP1_spondin"/>
    <property type="match status" value="2"/>
</dbReference>
<dbReference type="GO" id="GO:0007155">
    <property type="term" value="P:cell adhesion"/>
    <property type="evidence" value="ECO:0007669"/>
    <property type="project" value="TreeGrafter"/>
</dbReference>
<dbReference type="InterPro" id="IPR044004">
    <property type="entry name" value="TSP1_spondin_dom"/>
</dbReference>
<keyword evidence="3" id="KW-0325">Glycoprotein</keyword>
<dbReference type="AlphaFoldDB" id="A0A7R9B006"/>
<reference evidence="5" key="1">
    <citation type="submission" date="2020-11" db="EMBL/GenBank/DDBJ databases">
        <authorList>
            <person name="Tran Van P."/>
        </authorList>
    </citation>
    <scope>NUCLEOTIDE SEQUENCE</scope>
</reference>
<feature type="domain" description="Spondin-like TSP1" evidence="4">
    <location>
        <begin position="288"/>
        <end position="338"/>
    </location>
</feature>
<dbReference type="PANTHER" id="PTHR11311:SF15">
    <property type="entry name" value="SPONDIN-2"/>
    <property type="match status" value="1"/>
</dbReference>
<evidence type="ECO:0000313" key="5">
    <source>
        <dbReference type="EMBL" id="CAD7263599.1"/>
    </source>
</evidence>
<keyword evidence="1" id="KW-0732">Signal</keyword>
<evidence type="ECO:0000256" key="1">
    <source>
        <dbReference type="ARBA" id="ARBA00022729"/>
    </source>
</evidence>
<proteinExistence type="predicted"/>
<feature type="domain" description="Spondin-like TSP1" evidence="4">
    <location>
        <begin position="771"/>
        <end position="829"/>
    </location>
</feature>
<keyword evidence="2" id="KW-1015">Disulfide bond</keyword>
<sequence>MVVKPPPVHLTEIRSSISPSSAVELNTTSALANYATEADKLQWQVGAWGPCLPVSPAGLAAEAADIPERDNLGVTQRNVTCVLVSHDAVKHVTSAVILSKLHNRCEYCNGRYISCDNNKCESYNGRYISCDNNRWDSCNARYISCDIVDTSQQLWYCRDFTTGVNLTTHVTSAVILSKLHNWCESYNARYISCDIVETSQQLTQYQVCCLCLLAQHPQDSVSAGHVAILDPRAVLVSFNQSPGNATPTSETNSHLGAVHRIVDDDNCFTVARKPDPVRFCHIPKPQDCVVSQFSSWSLCDGCGDDVNNQTRVRVVIVAPMNGGKPCPELTEMRPCDPRMECLKKTSQIISDIPRYKLKVGEWRRCEAPTSMVSADTLESRVISHLGRDGGHGLYPPSLMYPASSGTSAEVIENYYTFQPQVGYQTREVSCRDPKGTIVDISLCLGEEHSNQHLPTRVRPCVVSQDCVVSQWSAWTRTQDGCVAVNGKVRAEIHQRKREVVRLQEGEGQLCPHLVELRQTTDKDQLQMCSNKYRWLASKWSPCVVTSDESSGPRLLEVGCGGGVQLRDVTCIATQSGKPVSHELCDSLEILPTVQRLPTSSALVSGGALILSGVLSNLLKIEPSGGFIRTTSLPHLDICEVACPRDCEVGTWGVWGPCKPIECPEYGDTLPQGYRERRRTIEVMSSEQGVDCPSIKEVQTCPQPTCYTWVEGLWTPCYLDPQVKRCGEGRKTRTVSCRSTLYGNIVDDSLCTRRQVKPLTEESCLLPCPFDCVLSPWSEWSPCSHSCSSLRQAALRQRNRTVIAPPGPGGHGCPDPDEMLQIEPCNTHSCHGYSWFTLPWQPCQVLHSTANITTNTTSLPQFPPELGNHLSDCFTRELDMLGGGPEDVGDIKEDEEDEDAVYNSTVATCGDGEQEREVWCLEANDQRVPDWKGELVSPTALYIEWSVKRRASLPHCSLHRVVCHPDNDTPPCLCFIHPSAPMWLSGGELVSPTALYIEWSVERRASLSHCSLHRVVCHPDNDTPPCLCFIHPSAPMWLSGGELVSPTALYIEWSVKRRASLSLTALYIEWSVTQTMILLHVSVSYIPQLLFVCQEES</sequence>
<evidence type="ECO:0000256" key="2">
    <source>
        <dbReference type="ARBA" id="ARBA00023157"/>
    </source>
</evidence>
<accession>A0A7R9B006</accession>